<dbReference type="EMBL" id="GBXM01101459">
    <property type="protein sequence ID" value="JAH07118.1"/>
    <property type="molecule type" value="Transcribed_RNA"/>
</dbReference>
<proteinExistence type="predicted"/>
<reference evidence="1" key="1">
    <citation type="submission" date="2014-11" db="EMBL/GenBank/DDBJ databases">
        <authorList>
            <person name="Amaro Gonzalez C."/>
        </authorList>
    </citation>
    <scope>NUCLEOTIDE SEQUENCE</scope>
</reference>
<organism evidence="1">
    <name type="scientific">Anguilla anguilla</name>
    <name type="common">European freshwater eel</name>
    <name type="synonym">Muraena anguilla</name>
    <dbReference type="NCBI Taxonomy" id="7936"/>
    <lineage>
        <taxon>Eukaryota</taxon>
        <taxon>Metazoa</taxon>
        <taxon>Chordata</taxon>
        <taxon>Craniata</taxon>
        <taxon>Vertebrata</taxon>
        <taxon>Euteleostomi</taxon>
        <taxon>Actinopterygii</taxon>
        <taxon>Neopterygii</taxon>
        <taxon>Teleostei</taxon>
        <taxon>Anguilliformes</taxon>
        <taxon>Anguillidae</taxon>
        <taxon>Anguilla</taxon>
    </lineage>
</organism>
<protein>
    <submittedName>
        <fullName evidence="1">Uncharacterized protein</fullName>
    </submittedName>
</protein>
<evidence type="ECO:0000313" key="1">
    <source>
        <dbReference type="EMBL" id="JAH07118.1"/>
    </source>
</evidence>
<sequence>MNYNSASDILKKNMLVIIAVKSHSQS</sequence>
<dbReference type="AlphaFoldDB" id="A0A0E9PTC0"/>
<accession>A0A0E9PTC0</accession>
<name>A0A0E9PTC0_ANGAN</name>
<reference evidence="1" key="2">
    <citation type="journal article" date="2015" name="Fish Shellfish Immunol.">
        <title>Early steps in the European eel (Anguilla anguilla)-Vibrio vulnificus interaction in the gills: Role of the RtxA13 toxin.</title>
        <authorList>
            <person name="Callol A."/>
            <person name="Pajuelo D."/>
            <person name="Ebbesson L."/>
            <person name="Teles M."/>
            <person name="MacKenzie S."/>
            <person name="Amaro C."/>
        </authorList>
    </citation>
    <scope>NUCLEOTIDE SEQUENCE</scope>
</reference>